<keyword evidence="7 11" id="KW-0464">Manganese</keyword>
<keyword evidence="3 11" id="KW-0479">Metal-binding</keyword>
<dbReference type="EMBL" id="QASA01000001">
    <property type="protein sequence ID" value="RDC63704.1"/>
    <property type="molecule type" value="Genomic_DNA"/>
</dbReference>
<protein>
    <recommendedName>
        <fullName evidence="1">3'-phosphate/5'-hydroxy nucleic acid ligase</fullName>
        <ecNumber evidence="1">6.5.1.8</ecNumber>
    </recommendedName>
</protein>
<feature type="binding site" evidence="10">
    <location>
        <begin position="302"/>
        <end position="305"/>
    </location>
    <ligand>
        <name>GMP</name>
        <dbReference type="ChEBI" id="CHEBI:58115"/>
    </ligand>
</feature>
<keyword evidence="13" id="KW-1185">Reference proteome</keyword>
<evidence type="ECO:0000256" key="8">
    <source>
        <dbReference type="ARBA" id="ARBA00047746"/>
    </source>
</evidence>
<sequence length="403" mass="44005">MENLTIFGQEIIDEGAIRQIKNCIAAEDIGVLTADAHYGYGHPIGGAVAYKDKISLSGVGFDIACGNKAVKTNIRANQVPVARIMDEIVQSIGFGVGRPNPKPIQHPVFDQIAKAEFKPQRKLRKLAQEQLGTVGGGNHYIDLFADEEGWLWIGVHFGSRGFGHKTATGFIALSQGFTFEDKAKEGPLDGPPILFDISSAIGQDYIAAMSLAGEYAYAGRDTVVNKVLEVLGATVTFEVHNHHNFAWFEEHQGSKYWVVRKGCTPAFPGQLGFIGSNMGDVSVIIEGVQTEKAQQGLYSTVHGAGRVLSRRQAAGKRRWVKGKDGRRFQETVSPGLVDFDKVRQNLKKQGVELRGGAADEAPEVYKKLEEVLSYHAGTIRILHRLKPLGVAMAGAEEYDPYKD</sequence>
<evidence type="ECO:0000256" key="10">
    <source>
        <dbReference type="PIRSR" id="PIRSR601233-2"/>
    </source>
</evidence>
<gene>
    <name evidence="12" type="ORF">AHMF7616_02312</name>
</gene>
<evidence type="ECO:0000256" key="1">
    <source>
        <dbReference type="ARBA" id="ARBA00012726"/>
    </source>
</evidence>
<feature type="binding site" evidence="11">
    <location>
        <position position="62"/>
    </location>
    <ligand>
        <name>Mn(2+)</name>
        <dbReference type="ChEBI" id="CHEBI:29035"/>
        <label>1</label>
    </ligand>
</feature>
<dbReference type="GO" id="GO:0005525">
    <property type="term" value="F:GTP binding"/>
    <property type="evidence" value="ECO:0007669"/>
    <property type="project" value="UniProtKB-KW"/>
</dbReference>
<keyword evidence="2 12" id="KW-0436">Ligase</keyword>
<dbReference type="Pfam" id="PF01139">
    <property type="entry name" value="RtcB"/>
    <property type="match status" value="2"/>
</dbReference>
<feature type="binding site" evidence="11">
    <location>
        <position position="156"/>
    </location>
    <ligand>
        <name>Mn(2+)</name>
        <dbReference type="ChEBI" id="CHEBI:29035"/>
        <label>2</label>
    </ligand>
</feature>
<evidence type="ECO:0000256" key="3">
    <source>
        <dbReference type="ARBA" id="ARBA00022723"/>
    </source>
</evidence>
<evidence type="ECO:0000313" key="13">
    <source>
        <dbReference type="Proteomes" id="UP000253919"/>
    </source>
</evidence>
<keyword evidence="4 10" id="KW-0547">Nucleotide-binding</keyword>
<evidence type="ECO:0000256" key="4">
    <source>
        <dbReference type="ARBA" id="ARBA00022741"/>
    </source>
</evidence>
<feature type="binding site" evidence="11">
    <location>
        <position position="139"/>
    </location>
    <ligand>
        <name>Mn(2+)</name>
        <dbReference type="ChEBI" id="CHEBI:29035"/>
        <label>1</label>
    </ligand>
</feature>
<evidence type="ECO:0000256" key="7">
    <source>
        <dbReference type="ARBA" id="ARBA00023211"/>
    </source>
</evidence>
<dbReference type="GO" id="GO:0030145">
    <property type="term" value="F:manganese ion binding"/>
    <property type="evidence" value="ECO:0007669"/>
    <property type="project" value="TreeGrafter"/>
</dbReference>
<dbReference type="GO" id="GO:0006281">
    <property type="term" value="P:DNA repair"/>
    <property type="evidence" value="ECO:0007669"/>
    <property type="project" value="TreeGrafter"/>
</dbReference>
<dbReference type="AlphaFoldDB" id="A0A369QG71"/>
<accession>A0A369QG71</accession>
<evidence type="ECO:0000256" key="11">
    <source>
        <dbReference type="PIRSR" id="PIRSR601233-3"/>
    </source>
</evidence>
<dbReference type="InterPro" id="IPR036025">
    <property type="entry name" value="RtcB-like_sf"/>
</dbReference>
<comment type="caution">
    <text evidence="12">The sequence shown here is derived from an EMBL/GenBank/DDBJ whole genome shotgun (WGS) entry which is preliminary data.</text>
</comment>
<comment type="cofactor">
    <cofactor evidence="11">
        <name>Mn(2+)</name>
        <dbReference type="ChEBI" id="CHEBI:29035"/>
    </cofactor>
    <text evidence="11">Binds 2 manganese ions per subunit.</text>
</comment>
<keyword evidence="6 10" id="KW-0342">GTP-binding</keyword>
<evidence type="ECO:0000256" key="2">
    <source>
        <dbReference type="ARBA" id="ARBA00022598"/>
    </source>
</evidence>
<dbReference type="Proteomes" id="UP000253919">
    <property type="component" value="Unassembled WGS sequence"/>
</dbReference>
<dbReference type="GO" id="GO:0042245">
    <property type="term" value="P:RNA repair"/>
    <property type="evidence" value="ECO:0007669"/>
    <property type="project" value="UniProtKB-KW"/>
</dbReference>
<feature type="active site" description="GMP-histidine intermediate" evidence="9">
    <location>
        <position position="302"/>
    </location>
</feature>
<dbReference type="OrthoDB" id="9802323at2"/>
<evidence type="ECO:0000256" key="5">
    <source>
        <dbReference type="ARBA" id="ARBA00022800"/>
    </source>
</evidence>
<dbReference type="InterPro" id="IPR052915">
    <property type="entry name" value="RtcB-like"/>
</dbReference>
<evidence type="ECO:0000313" key="12">
    <source>
        <dbReference type="EMBL" id="RDC63704.1"/>
    </source>
</evidence>
<comment type="catalytic activity">
    <reaction evidence="8">
        <text>a 3'-end 3'-phospho-ribonucleotide-RNA + a 5'-end dephospho-ribonucleoside-RNA + GTP = a ribonucleotidyl-ribonucleotide-RNA + GMP + diphosphate</text>
        <dbReference type="Rhea" id="RHEA:68076"/>
        <dbReference type="Rhea" id="RHEA-COMP:10463"/>
        <dbReference type="Rhea" id="RHEA-COMP:13936"/>
        <dbReference type="Rhea" id="RHEA-COMP:17355"/>
        <dbReference type="ChEBI" id="CHEBI:33019"/>
        <dbReference type="ChEBI" id="CHEBI:37565"/>
        <dbReference type="ChEBI" id="CHEBI:58115"/>
        <dbReference type="ChEBI" id="CHEBI:83062"/>
        <dbReference type="ChEBI" id="CHEBI:138284"/>
        <dbReference type="ChEBI" id="CHEBI:173118"/>
        <dbReference type="EC" id="6.5.1.8"/>
    </reaction>
</comment>
<dbReference type="PANTHER" id="PTHR43749:SF2">
    <property type="entry name" value="RNA-SPLICING LIGASE RTCB"/>
    <property type="match status" value="1"/>
</dbReference>
<keyword evidence="5" id="KW-0692">RNA repair</keyword>
<dbReference type="GO" id="GO:0170057">
    <property type="term" value="F:RNA ligase (GTP) activity"/>
    <property type="evidence" value="ECO:0007669"/>
    <property type="project" value="UniProtKB-EC"/>
</dbReference>
<feature type="binding site" evidence="10">
    <location>
        <begin position="275"/>
        <end position="278"/>
    </location>
    <ligand>
        <name>GMP</name>
        <dbReference type="ChEBI" id="CHEBI:58115"/>
    </ligand>
</feature>
<dbReference type="RefSeq" id="WP_115372955.1">
    <property type="nucleotide sequence ID" value="NZ_QASA01000001.1"/>
</dbReference>
<evidence type="ECO:0000256" key="6">
    <source>
        <dbReference type="ARBA" id="ARBA00023134"/>
    </source>
</evidence>
<feature type="binding site" evidence="11">
    <location>
        <position position="243"/>
    </location>
    <ligand>
        <name>Mn(2+)</name>
        <dbReference type="ChEBI" id="CHEBI:29035"/>
        <label>2</label>
    </ligand>
</feature>
<dbReference type="GO" id="GO:0003909">
    <property type="term" value="F:DNA ligase activity"/>
    <property type="evidence" value="ECO:0007669"/>
    <property type="project" value="TreeGrafter"/>
</dbReference>
<feature type="binding site" evidence="10">
    <location>
        <position position="282"/>
    </location>
    <ligand>
        <name>GMP</name>
        <dbReference type="ChEBI" id="CHEBI:58115"/>
    </ligand>
</feature>
<reference evidence="12 13" key="1">
    <citation type="submission" date="2018-04" db="EMBL/GenBank/DDBJ databases">
        <title>Adhaeribacter sp. HMF7616 genome sequencing and assembly.</title>
        <authorList>
            <person name="Kang H."/>
            <person name="Kang J."/>
            <person name="Cha I."/>
            <person name="Kim H."/>
            <person name="Joh K."/>
        </authorList>
    </citation>
    <scope>NUCLEOTIDE SEQUENCE [LARGE SCALE GENOMIC DNA]</scope>
    <source>
        <strain evidence="12 13">HMF7616</strain>
    </source>
</reference>
<name>A0A369QG71_9BACT</name>
<evidence type="ECO:0000256" key="9">
    <source>
        <dbReference type="PIRSR" id="PIRSR601233-1"/>
    </source>
</evidence>
<organism evidence="12 13">
    <name type="scientific">Adhaeribacter pallidiroseus</name>
    <dbReference type="NCBI Taxonomy" id="2072847"/>
    <lineage>
        <taxon>Bacteria</taxon>
        <taxon>Pseudomonadati</taxon>
        <taxon>Bacteroidota</taxon>
        <taxon>Cytophagia</taxon>
        <taxon>Cytophagales</taxon>
        <taxon>Hymenobacteraceae</taxon>
        <taxon>Adhaeribacter</taxon>
    </lineage>
</organism>
<feature type="binding site" evidence="10">
    <location>
        <begin position="243"/>
        <end position="244"/>
    </location>
    <ligand>
        <name>GMP</name>
        <dbReference type="ChEBI" id="CHEBI:58115"/>
    </ligand>
</feature>
<dbReference type="InterPro" id="IPR001233">
    <property type="entry name" value="RtcB"/>
</dbReference>
<proteinExistence type="predicted"/>
<dbReference type="EC" id="6.5.1.8" evidence="1"/>
<dbReference type="SUPFAM" id="SSF103365">
    <property type="entry name" value="Hypothetical protein PH1602"/>
    <property type="match status" value="1"/>
</dbReference>
<dbReference type="Gene3D" id="3.90.1860.10">
    <property type="entry name" value="tRNA-splicing ligase RtcB"/>
    <property type="match status" value="1"/>
</dbReference>
<dbReference type="PANTHER" id="PTHR43749">
    <property type="entry name" value="RNA-SPLICING LIGASE RTCB"/>
    <property type="match status" value="1"/>
</dbReference>
<dbReference type="GO" id="GO:0006396">
    <property type="term" value="P:RNA processing"/>
    <property type="evidence" value="ECO:0007669"/>
    <property type="project" value="InterPro"/>
</dbReference>